<dbReference type="EMBL" id="VSSQ01002916">
    <property type="protein sequence ID" value="MPM18074.1"/>
    <property type="molecule type" value="Genomic_DNA"/>
</dbReference>
<dbReference type="AlphaFoldDB" id="A0A644XVC3"/>
<accession>A0A644XVC3</accession>
<sequence length="155" mass="17753">MTLLEAKCCLDNIPDLASQYESLEQLICDGNNLGYVLDERGQGMPCFEERFRAAIELENCTRLDLALDISQNLGCYDFIPAAQKWERYGRYLADQNGLAHLNGPAGRYFDPYAYCSQEIKRLGLRPCTQGYIARNDREFLYEFSSQPRQGPELTM</sequence>
<proteinExistence type="predicted"/>
<reference evidence="1" key="1">
    <citation type="submission" date="2019-08" db="EMBL/GenBank/DDBJ databases">
        <authorList>
            <person name="Kucharzyk K."/>
            <person name="Murdoch R.W."/>
            <person name="Higgins S."/>
            <person name="Loffler F."/>
        </authorList>
    </citation>
    <scope>NUCLEOTIDE SEQUENCE</scope>
</reference>
<gene>
    <name evidence="1" type="ORF">SDC9_64480</name>
</gene>
<organism evidence="1">
    <name type="scientific">bioreactor metagenome</name>
    <dbReference type="NCBI Taxonomy" id="1076179"/>
    <lineage>
        <taxon>unclassified sequences</taxon>
        <taxon>metagenomes</taxon>
        <taxon>ecological metagenomes</taxon>
    </lineage>
</organism>
<name>A0A644XVC3_9ZZZZ</name>
<evidence type="ECO:0000313" key="1">
    <source>
        <dbReference type="EMBL" id="MPM18074.1"/>
    </source>
</evidence>
<protein>
    <submittedName>
        <fullName evidence="1">Uncharacterized protein</fullName>
    </submittedName>
</protein>
<comment type="caution">
    <text evidence="1">The sequence shown here is derived from an EMBL/GenBank/DDBJ whole genome shotgun (WGS) entry which is preliminary data.</text>
</comment>